<keyword evidence="2" id="KW-1185">Reference proteome</keyword>
<proteinExistence type="predicted"/>
<gene>
    <name evidence="1" type="ORF">AOPFMNJM_4015</name>
</gene>
<dbReference type="Proteomes" id="UP001055102">
    <property type="component" value="Unassembled WGS sequence"/>
</dbReference>
<sequence>MSTHPHQVLVKGDVVLIRAVVDFVCDDTGRVYAKVGGPYGASVSAACEHVSMEMFFLAPGDEVRAIEASPEMPSEICPFGIVAAVIGERAWIEWPHGPSIDRVETLERIRTAAQVAANAPRPGEEPVLPMAAE</sequence>
<name>A0ABQ4SZS5_9HYPH</name>
<evidence type="ECO:0000313" key="1">
    <source>
        <dbReference type="EMBL" id="GJE08672.1"/>
    </source>
</evidence>
<dbReference type="EMBL" id="BPQR01000084">
    <property type="protein sequence ID" value="GJE08672.1"/>
    <property type="molecule type" value="Genomic_DNA"/>
</dbReference>
<protein>
    <submittedName>
        <fullName evidence="1">Uncharacterized protein</fullName>
    </submittedName>
</protein>
<evidence type="ECO:0000313" key="2">
    <source>
        <dbReference type="Proteomes" id="UP001055102"/>
    </source>
</evidence>
<reference evidence="1" key="2">
    <citation type="submission" date="2021-08" db="EMBL/GenBank/DDBJ databases">
        <authorList>
            <person name="Tani A."/>
            <person name="Ola A."/>
            <person name="Ogura Y."/>
            <person name="Katsura K."/>
            <person name="Hayashi T."/>
        </authorList>
    </citation>
    <scope>NUCLEOTIDE SEQUENCE</scope>
    <source>
        <strain evidence="1">LMG 23639</strain>
    </source>
</reference>
<accession>A0ABQ4SZS5</accession>
<reference evidence="1" key="1">
    <citation type="journal article" date="2021" name="Front. Microbiol.">
        <title>Comprehensive Comparative Genomics and Phenotyping of Methylobacterium Species.</title>
        <authorList>
            <person name="Alessa O."/>
            <person name="Ogura Y."/>
            <person name="Fujitani Y."/>
            <person name="Takami H."/>
            <person name="Hayashi T."/>
            <person name="Sahin N."/>
            <person name="Tani A."/>
        </authorList>
    </citation>
    <scope>NUCLEOTIDE SEQUENCE</scope>
    <source>
        <strain evidence="1">LMG 23639</strain>
    </source>
</reference>
<organism evidence="1 2">
    <name type="scientific">Methylobacterium jeotgali</name>
    <dbReference type="NCBI Taxonomy" id="381630"/>
    <lineage>
        <taxon>Bacteria</taxon>
        <taxon>Pseudomonadati</taxon>
        <taxon>Pseudomonadota</taxon>
        <taxon>Alphaproteobacteria</taxon>
        <taxon>Hyphomicrobiales</taxon>
        <taxon>Methylobacteriaceae</taxon>
        <taxon>Methylobacterium</taxon>
    </lineage>
</organism>
<comment type="caution">
    <text evidence="1">The sequence shown here is derived from an EMBL/GenBank/DDBJ whole genome shotgun (WGS) entry which is preliminary data.</text>
</comment>